<evidence type="ECO:0000313" key="2">
    <source>
        <dbReference type="Proteomes" id="UP001642360"/>
    </source>
</evidence>
<evidence type="ECO:0000313" key="1">
    <source>
        <dbReference type="EMBL" id="CAK9182974.1"/>
    </source>
</evidence>
<reference evidence="1 2" key="1">
    <citation type="submission" date="2024-02" db="EMBL/GenBank/DDBJ databases">
        <authorList>
            <person name="Vignale AGUSTIN F."/>
            <person name="Sosa J E."/>
            <person name="Modenutti C."/>
        </authorList>
    </citation>
    <scope>NUCLEOTIDE SEQUENCE [LARGE SCALE GENOMIC DNA]</scope>
</reference>
<accession>A0ABC8UQB4</accession>
<dbReference type="AlphaFoldDB" id="A0ABC8UQB4"/>
<name>A0ABC8UQB4_9AQUA</name>
<dbReference type="EMBL" id="CAUOFW020008502">
    <property type="protein sequence ID" value="CAK9182974.1"/>
    <property type="molecule type" value="Genomic_DNA"/>
</dbReference>
<gene>
    <name evidence="1" type="ORF">ILEXP_LOCUS53209</name>
</gene>
<protein>
    <submittedName>
        <fullName evidence="1">Uncharacterized protein</fullName>
    </submittedName>
</protein>
<keyword evidence="2" id="KW-1185">Reference proteome</keyword>
<organism evidence="1 2">
    <name type="scientific">Ilex paraguariensis</name>
    <name type="common">yerba mate</name>
    <dbReference type="NCBI Taxonomy" id="185542"/>
    <lineage>
        <taxon>Eukaryota</taxon>
        <taxon>Viridiplantae</taxon>
        <taxon>Streptophyta</taxon>
        <taxon>Embryophyta</taxon>
        <taxon>Tracheophyta</taxon>
        <taxon>Spermatophyta</taxon>
        <taxon>Magnoliopsida</taxon>
        <taxon>eudicotyledons</taxon>
        <taxon>Gunneridae</taxon>
        <taxon>Pentapetalae</taxon>
        <taxon>asterids</taxon>
        <taxon>campanulids</taxon>
        <taxon>Aquifoliales</taxon>
        <taxon>Aquifoliaceae</taxon>
        <taxon>Ilex</taxon>
    </lineage>
</organism>
<sequence>MIQLSYLRKSFSNLKLGWLDICCGERSSMCISCNLQFEEKSPSETSSIKNEASLLFHRMDIKLKGIYPNFYQRRPQECSQ</sequence>
<comment type="caution">
    <text evidence="1">The sequence shown here is derived from an EMBL/GenBank/DDBJ whole genome shotgun (WGS) entry which is preliminary data.</text>
</comment>
<proteinExistence type="predicted"/>
<dbReference type="Proteomes" id="UP001642360">
    <property type="component" value="Unassembled WGS sequence"/>
</dbReference>